<evidence type="ECO:0000313" key="2">
    <source>
        <dbReference type="EMBL" id="KAG5580532.1"/>
    </source>
</evidence>
<keyword evidence="1" id="KW-0472">Membrane</keyword>
<gene>
    <name evidence="2" type="ORF">H5410_051159</name>
</gene>
<dbReference type="AlphaFoldDB" id="A0A9J5WZP7"/>
<feature type="transmembrane region" description="Helical" evidence="1">
    <location>
        <begin position="114"/>
        <end position="133"/>
    </location>
</feature>
<name>A0A9J5WZP7_SOLCO</name>
<accession>A0A9J5WZP7</accession>
<keyword evidence="1" id="KW-1133">Transmembrane helix</keyword>
<organism evidence="2 3">
    <name type="scientific">Solanum commersonii</name>
    <name type="common">Commerson's wild potato</name>
    <name type="synonym">Commerson's nightshade</name>
    <dbReference type="NCBI Taxonomy" id="4109"/>
    <lineage>
        <taxon>Eukaryota</taxon>
        <taxon>Viridiplantae</taxon>
        <taxon>Streptophyta</taxon>
        <taxon>Embryophyta</taxon>
        <taxon>Tracheophyta</taxon>
        <taxon>Spermatophyta</taxon>
        <taxon>Magnoliopsida</taxon>
        <taxon>eudicotyledons</taxon>
        <taxon>Gunneridae</taxon>
        <taxon>Pentapetalae</taxon>
        <taxon>asterids</taxon>
        <taxon>lamiids</taxon>
        <taxon>Solanales</taxon>
        <taxon>Solanaceae</taxon>
        <taxon>Solanoideae</taxon>
        <taxon>Solaneae</taxon>
        <taxon>Solanum</taxon>
    </lineage>
</organism>
<dbReference type="Proteomes" id="UP000824120">
    <property type="component" value="Chromosome 10"/>
</dbReference>
<dbReference type="EMBL" id="JACXVP010000010">
    <property type="protein sequence ID" value="KAG5580532.1"/>
    <property type="molecule type" value="Genomic_DNA"/>
</dbReference>
<sequence>DHSVQLVEIASELGDLPFGLNCSVTRQLFSFRPSTLELWASRLVPFFLDSVHALSLKSNTRNLRIYNIFENLCRKGPFGAVSRDPDALSDPPVGQHTGSLGKVQAIRRRRSSGLHFFVLSAALFLFCSIASMFCLST</sequence>
<protein>
    <submittedName>
        <fullName evidence="2">Uncharacterized protein</fullName>
    </submittedName>
</protein>
<reference evidence="2 3" key="1">
    <citation type="submission" date="2020-09" db="EMBL/GenBank/DDBJ databases">
        <title>De no assembly of potato wild relative species, Solanum commersonii.</title>
        <authorList>
            <person name="Cho K."/>
        </authorList>
    </citation>
    <scope>NUCLEOTIDE SEQUENCE [LARGE SCALE GENOMIC DNA]</scope>
    <source>
        <strain evidence="2">LZ3.2</strain>
        <tissue evidence="2">Leaf</tissue>
    </source>
</reference>
<feature type="non-terminal residue" evidence="2">
    <location>
        <position position="1"/>
    </location>
</feature>
<keyword evidence="1" id="KW-0812">Transmembrane</keyword>
<keyword evidence="3" id="KW-1185">Reference proteome</keyword>
<proteinExistence type="predicted"/>
<evidence type="ECO:0000256" key="1">
    <source>
        <dbReference type="SAM" id="Phobius"/>
    </source>
</evidence>
<evidence type="ECO:0000313" key="3">
    <source>
        <dbReference type="Proteomes" id="UP000824120"/>
    </source>
</evidence>
<comment type="caution">
    <text evidence="2">The sequence shown here is derived from an EMBL/GenBank/DDBJ whole genome shotgun (WGS) entry which is preliminary data.</text>
</comment>